<gene>
    <name evidence="2" type="primary">fldA</name>
    <name evidence="2" type="ORF">K227x_07040</name>
</gene>
<reference evidence="2 3" key="1">
    <citation type="submission" date="2019-02" db="EMBL/GenBank/DDBJ databases">
        <title>Deep-cultivation of Planctomycetes and their phenomic and genomic characterization uncovers novel biology.</title>
        <authorList>
            <person name="Wiegand S."/>
            <person name="Jogler M."/>
            <person name="Boedeker C."/>
            <person name="Pinto D."/>
            <person name="Vollmers J."/>
            <person name="Rivas-Marin E."/>
            <person name="Kohn T."/>
            <person name="Peeters S.H."/>
            <person name="Heuer A."/>
            <person name="Rast P."/>
            <person name="Oberbeckmann S."/>
            <person name="Bunk B."/>
            <person name="Jeske O."/>
            <person name="Meyerdierks A."/>
            <person name="Storesund J.E."/>
            <person name="Kallscheuer N."/>
            <person name="Luecker S."/>
            <person name="Lage O.M."/>
            <person name="Pohl T."/>
            <person name="Merkel B.J."/>
            <person name="Hornburger P."/>
            <person name="Mueller R.-W."/>
            <person name="Bruemmer F."/>
            <person name="Labrenz M."/>
            <person name="Spormann A.M."/>
            <person name="Op den Camp H."/>
            <person name="Overmann J."/>
            <person name="Amann R."/>
            <person name="Jetten M.S.M."/>
            <person name="Mascher T."/>
            <person name="Medema M.H."/>
            <person name="Devos D.P."/>
            <person name="Kaster A.-K."/>
            <person name="Ovreas L."/>
            <person name="Rohde M."/>
            <person name="Galperin M.Y."/>
            <person name="Jogler C."/>
        </authorList>
    </citation>
    <scope>NUCLEOTIDE SEQUENCE [LARGE SCALE GENOMIC DNA]</scope>
    <source>
        <strain evidence="2 3">K22_7</strain>
    </source>
</reference>
<evidence type="ECO:0000313" key="3">
    <source>
        <dbReference type="Proteomes" id="UP000318538"/>
    </source>
</evidence>
<dbReference type="Gene3D" id="3.40.50.360">
    <property type="match status" value="1"/>
</dbReference>
<dbReference type="AlphaFoldDB" id="A0A517N5L8"/>
<organism evidence="2 3">
    <name type="scientific">Rubripirellula lacrimiformis</name>
    <dbReference type="NCBI Taxonomy" id="1930273"/>
    <lineage>
        <taxon>Bacteria</taxon>
        <taxon>Pseudomonadati</taxon>
        <taxon>Planctomycetota</taxon>
        <taxon>Planctomycetia</taxon>
        <taxon>Pirellulales</taxon>
        <taxon>Pirellulaceae</taxon>
        <taxon>Rubripirellula</taxon>
    </lineage>
</organism>
<accession>A0A517N5L8</accession>
<dbReference type="InterPro" id="IPR029039">
    <property type="entry name" value="Flavoprotein-like_sf"/>
</dbReference>
<dbReference type="KEGG" id="rlc:K227x_07040"/>
<sequence length="163" mass="17645">MAEQVTEGAQQLDDTEARLHSIGGKRDGKIGCGFCPTGAWGGGQEWTCMALLPPLIHYGFLVSGLTDYSCIKSSDHDGAISAGAPEEERVKEACRRLGRRLNVKSSVTRKPIRSFRERIARAKKSTCSDNIMSPGSEDRSGSRNRSLNIDAGVSQSLSYSFCS</sequence>
<evidence type="ECO:0000256" key="1">
    <source>
        <dbReference type="SAM" id="MobiDB-lite"/>
    </source>
</evidence>
<dbReference type="EMBL" id="CP036525">
    <property type="protein sequence ID" value="QDT02328.1"/>
    <property type="molecule type" value="Genomic_DNA"/>
</dbReference>
<evidence type="ECO:0000313" key="2">
    <source>
        <dbReference type="EMBL" id="QDT02328.1"/>
    </source>
</evidence>
<feature type="region of interest" description="Disordered" evidence="1">
    <location>
        <begin position="123"/>
        <end position="147"/>
    </location>
</feature>
<name>A0A517N5L8_9BACT</name>
<dbReference type="SUPFAM" id="SSF52218">
    <property type="entry name" value="Flavoproteins"/>
    <property type="match status" value="1"/>
</dbReference>
<dbReference type="Proteomes" id="UP000318538">
    <property type="component" value="Chromosome"/>
</dbReference>
<proteinExistence type="predicted"/>
<protein>
    <submittedName>
        <fullName evidence="2">Flavodoxin</fullName>
    </submittedName>
</protein>
<keyword evidence="3" id="KW-1185">Reference proteome</keyword>